<evidence type="ECO:0000256" key="4">
    <source>
        <dbReference type="ARBA" id="ARBA00022989"/>
    </source>
</evidence>
<dbReference type="PANTHER" id="PTHR37461">
    <property type="entry name" value="ANTI-SIGMA-K FACTOR RSKA"/>
    <property type="match status" value="1"/>
</dbReference>
<feature type="domain" description="Anti-sigma K factor RskA C-terminal" evidence="11">
    <location>
        <begin position="98"/>
        <end position="233"/>
    </location>
</feature>
<dbReference type="EMBL" id="JBFAKC010000016">
    <property type="protein sequence ID" value="MEV0711650.1"/>
    <property type="molecule type" value="Genomic_DNA"/>
</dbReference>
<evidence type="ECO:0000259" key="11">
    <source>
        <dbReference type="Pfam" id="PF10099"/>
    </source>
</evidence>
<keyword evidence="7" id="KW-0804">Transcription</keyword>
<reference evidence="13 14" key="1">
    <citation type="submission" date="2024-06" db="EMBL/GenBank/DDBJ databases">
        <title>The Natural Products Discovery Center: Release of the First 8490 Sequenced Strains for Exploring Actinobacteria Biosynthetic Diversity.</title>
        <authorList>
            <person name="Kalkreuter E."/>
            <person name="Kautsar S.A."/>
            <person name="Yang D."/>
            <person name="Bader C.D."/>
            <person name="Teijaro C.N."/>
            <person name="Fluegel L."/>
            <person name="Davis C.M."/>
            <person name="Simpson J.R."/>
            <person name="Lauterbach L."/>
            <person name="Steele A.D."/>
            <person name="Gui C."/>
            <person name="Meng S."/>
            <person name="Li G."/>
            <person name="Viehrig K."/>
            <person name="Ye F."/>
            <person name="Su P."/>
            <person name="Kiefer A.F."/>
            <person name="Nichols A."/>
            <person name="Cepeda A.J."/>
            <person name="Yan W."/>
            <person name="Fan B."/>
            <person name="Jiang Y."/>
            <person name="Adhikari A."/>
            <person name="Zheng C.-J."/>
            <person name="Schuster L."/>
            <person name="Cowan T.M."/>
            <person name="Smanski M.J."/>
            <person name="Chevrette M.G."/>
            <person name="De Carvalho L.P.S."/>
            <person name="Shen B."/>
        </authorList>
    </citation>
    <scope>NUCLEOTIDE SEQUENCE [LARGE SCALE GENOMIC DNA]</scope>
    <source>
        <strain evidence="13 14">NPDC050403</strain>
    </source>
</reference>
<dbReference type="PANTHER" id="PTHR37461:SF1">
    <property type="entry name" value="ANTI-SIGMA-K FACTOR RSKA"/>
    <property type="match status" value="1"/>
</dbReference>
<evidence type="ECO:0000256" key="5">
    <source>
        <dbReference type="ARBA" id="ARBA00023015"/>
    </source>
</evidence>
<dbReference type="InterPro" id="IPR051474">
    <property type="entry name" value="Anti-sigma-K/W_factor"/>
</dbReference>
<evidence type="ECO:0000256" key="10">
    <source>
        <dbReference type="SAM" id="Phobius"/>
    </source>
</evidence>
<evidence type="ECO:0000259" key="12">
    <source>
        <dbReference type="Pfam" id="PF22618"/>
    </source>
</evidence>
<feature type="domain" description="Anti-sigma-K factor RskA N-terminal" evidence="12">
    <location>
        <begin position="8"/>
        <end position="55"/>
    </location>
</feature>
<dbReference type="Pfam" id="PF22618">
    <property type="entry name" value="RskA_N"/>
    <property type="match status" value="1"/>
</dbReference>
<keyword evidence="4 10" id="KW-1133">Transmembrane helix</keyword>
<evidence type="ECO:0000256" key="8">
    <source>
        <dbReference type="ARBA" id="ARBA00029829"/>
    </source>
</evidence>
<organism evidence="13 14">
    <name type="scientific">Nocardia aurea</name>
    <dbReference type="NCBI Taxonomy" id="2144174"/>
    <lineage>
        <taxon>Bacteria</taxon>
        <taxon>Bacillati</taxon>
        <taxon>Actinomycetota</taxon>
        <taxon>Actinomycetes</taxon>
        <taxon>Mycobacteriales</taxon>
        <taxon>Nocardiaceae</taxon>
        <taxon>Nocardia</taxon>
    </lineage>
</organism>
<evidence type="ECO:0000256" key="7">
    <source>
        <dbReference type="ARBA" id="ARBA00023163"/>
    </source>
</evidence>
<dbReference type="InterPro" id="IPR018764">
    <property type="entry name" value="RskA_C"/>
</dbReference>
<dbReference type="InterPro" id="IPR053877">
    <property type="entry name" value="RskA_N"/>
</dbReference>
<evidence type="ECO:0000256" key="3">
    <source>
        <dbReference type="ARBA" id="ARBA00022692"/>
    </source>
</evidence>
<dbReference type="InterPro" id="IPR041916">
    <property type="entry name" value="Anti_sigma_zinc_sf"/>
</dbReference>
<dbReference type="Proteomes" id="UP001551695">
    <property type="component" value="Unassembled WGS sequence"/>
</dbReference>
<sequence>MSDDDSDLAELAYPYALDAMAELERRRVEKRLLETDEDTARQFTTTVRELRETLAAMTVVDALEPPAALEDSLLRALDDKLAVPPRAQRRSGFGRKRWIAAAAAAVIVAIGASIAVVADRSSEPETGLSAQVVLEQPDVRTRTVPVATGGSLTVHTSAGLSAASVSFDGVAQPESGRAYQLWLVRDGAARSAGVVENVPDRGPSVVTRYDSVDTLALTIEPAGGSPQPTSQPIAAVPLA</sequence>
<dbReference type="Gene3D" id="1.10.10.1320">
    <property type="entry name" value="Anti-sigma factor, zinc-finger domain"/>
    <property type="match status" value="1"/>
</dbReference>
<feature type="transmembrane region" description="Helical" evidence="10">
    <location>
        <begin position="98"/>
        <end position="118"/>
    </location>
</feature>
<keyword evidence="5" id="KW-0805">Transcription regulation</keyword>
<proteinExistence type="predicted"/>
<dbReference type="Pfam" id="PF10099">
    <property type="entry name" value="RskA_C"/>
    <property type="match status" value="1"/>
</dbReference>
<evidence type="ECO:0000256" key="2">
    <source>
        <dbReference type="ARBA" id="ARBA00022475"/>
    </source>
</evidence>
<accession>A0ABV3G2G4</accession>
<keyword evidence="2" id="KW-1003">Cell membrane</keyword>
<comment type="subcellular location">
    <subcellularLocation>
        <location evidence="1">Cell membrane</location>
        <topology evidence="1">Single-pass membrane protein</topology>
    </subcellularLocation>
</comment>
<evidence type="ECO:0000256" key="6">
    <source>
        <dbReference type="ARBA" id="ARBA00023136"/>
    </source>
</evidence>
<gene>
    <name evidence="13" type="ORF">AB0I48_29240</name>
</gene>
<evidence type="ECO:0000313" key="13">
    <source>
        <dbReference type="EMBL" id="MEV0711650.1"/>
    </source>
</evidence>
<keyword evidence="6 10" id="KW-0472">Membrane</keyword>
<dbReference type="RefSeq" id="WP_355086417.1">
    <property type="nucleotide sequence ID" value="NZ_JBEXKW010000023.1"/>
</dbReference>
<name>A0ABV3G2G4_9NOCA</name>
<keyword evidence="14" id="KW-1185">Reference proteome</keyword>
<evidence type="ECO:0000256" key="1">
    <source>
        <dbReference type="ARBA" id="ARBA00004162"/>
    </source>
</evidence>
<evidence type="ECO:0000256" key="9">
    <source>
        <dbReference type="ARBA" id="ARBA00030803"/>
    </source>
</evidence>
<evidence type="ECO:0000313" key="14">
    <source>
        <dbReference type="Proteomes" id="UP001551695"/>
    </source>
</evidence>
<keyword evidence="3 10" id="KW-0812">Transmembrane</keyword>
<comment type="caution">
    <text evidence="13">The sequence shown here is derived from an EMBL/GenBank/DDBJ whole genome shotgun (WGS) entry which is preliminary data.</text>
</comment>
<protein>
    <recommendedName>
        <fullName evidence="9">Regulator of SigK</fullName>
    </recommendedName>
    <alternativeName>
        <fullName evidence="8">Sigma-K anti-sigma factor RskA</fullName>
    </alternativeName>
</protein>